<dbReference type="GO" id="GO:0005737">
    <property type="term" value="C:cytoplasm"/>
    <property type="evidence" value="ECO:0007669"/>
    <property type="project" value="UniProtKB-SubCell"/>
</dbReference>
<accession>A0A930VXK3</accession>
<dbReference type="PROSITE" id="PS50137">
    <property type="entry name" value="DS_RBD"/>
    <property type="match status" value="1"/>
</dbReference>
<keyword evidence="5 15" id="KW-0963">Cytoplasm</keyword>
<keyword evidence="6 15" id="KW-0698">rRNA processing</keyword>
<feature type="binding site" evidence="15">
    <location>
        <position position="123"/>
    </location>
    <ligand>
        <name>Mg(2+)</name>
        <dbReference type="ChEBI" id="CHEBI:18420"/>
    </ligand>
</feature>
<evidence type="ECO:0000256" key="10">
    <source>
        <dbReference type="ARBA" id="ARBA00022723"/>
    </source>
</evidence>
<keyword evidence="7 15" id="KW-0507">mRNA processing</keyword>
<comment type="subcellular location">
    <subcellularLocation>
        <location evidence="2 15">Cytoplasm</location>
    </subcellularLocation>
</comment>
<keyword evidence="9 15" id="KW-0540">Nuclease</keyword>
<feature type="active site" evidence="15">
    <location>
        <position position="51"/>
    </location>
</feature>
<evidence type="ECO:0000256" key="11">
    <source>
        <dbReference type="ARBA" id="ARBA00022759"/>
    </source>
</evidence>
<dbReference type="AlphaFoldDB" id="A0A930VXK3"/>
<keyword evidence="12 15" id="KW-0378">Hydrolase</keyword>
<evidence type="ECO:0000256" key="8">
    <source>
        <dbReference type="ARBA" id="ARBA00022694"/>
    </source>
</evidence>
<evidence type="ECO:0000256" key="13">
    <source>
        <dbReference type="ARBA" id="ARBA00022842"/>
    </source>
</evidence>
<protein>
    <recommendedName>
        <fullName evidence="15">Ribonuclease 3</fullName>
        <ecNumber evidence="15">3.1.26.3</ecNumber>
    </recommendedName>
    <alternativeName>
        <fullName evidence="15">Ribonuclease III</fullName>
        <shortName evidence="15">RNase III</shortName>
    </alternativeName>
</protein>
<keyword evidence="13 15" id="KW-0460">Magnesium</keyword>
<dbReference type="SUPFAM" id="SSF69065">
    <property type="entry name" value="RNase III domain-like"/>
    <property type="match status" value="1"/>
</dbReference>
<evidence type="ECO:0000313" key="18">
    <source>
        <dbReference type="EMBL" id="MBF4807699.1"/>
    </source>
</evidence>
<keyword evidence="15" id="KW-0699">rRNA-binding</keyword>
<dbReference type="PROSITE" id="PS50142">
    <property type="entry name" value="RNASE_3_2"/>
    <property type="match status" value="1"/>
</dbReference>
<keyword evidence="8 15" id="KW-0819">tRNA processing</keyword>
<dbReference type="SMART" id="SM00535">
    <property type="entry name" value="RIBOc"/>
    <property type="match status" value="1"/>
</dbReference>
<dbReference type="GO" id="GO:0046872">
    <property type="term" value="F:metal ion binding"/>
    <property type="evidence" value="ECO:0007669"/>
    <property type="project" value="UniProtKB-KW"/>
</dbReference>
<dbReference type="GO" id="GO:0006397">
    <property type="term" value="P:mRNA processing"/>
    <property type="evidence" value="ECO:0007669"/>
    <property type="project" value="UniProtKB-UniRule"/>
</dbReference>
<evidence type="ECO:0000259" key="17">
    <source>
        <dbReference type="PROSITE" id="PS50142"/>
    </source>
</evidence>
<name>A0A930VXK3_9ACTN</name>
<evidence type="ECO:0000256" key="7">
    <source>
        <dbReference type="ARBA" id="ARBA00022664"/>
    </source>
</evidence>
<dbReference type="EC" id="3.1.26.3" evidence="15"/>
<comment type="subunit">
    <text evidence="4 15">Homodimer.</text>
</comment>
<dbReference type="GO" id="GO:0010468">
    <property type="term" value="P:regulation of gene expression"/>
    <property type="evidence" value="ECO:0007669"/>
    <property type="project" value="TreeGrafter"/>
</dbReference>
<comment type="caution">
    <text evidence="18">The sequence shown here is derived from an EMBL/GenBank/DDBJ whole genome shotgun (WGS) entry which is preliminary data.</text>
</comment>
<keyword evidence="10 15" id="KW-0479">Metal-binding</keyword>
<evidence type="ECO:0000256" key="3">
    <source>
        <dbReference type="ARBA" id="ARBA00010183"/>
    </source>
</evidence>
<evidence type="ECO:0000256" key="6">
    <source>
        <dbReference type="ARBA" id="ARBA00022552"/>
    </source>
</evidence>
<dbReference type="CDD" id="cd10845">
    <property type="entry name" value="DSRM_RNAse_III_family"/>
    <property type="match status" value="1"/>
</dbReference>
<organism evidence="18 19">
    <name type="scientific">Lancefieldella rimae</name>
    <dbReference type="NCBI Taxonomy" id="1383"/>
    <lineage>
        <taxon>Bacteria</taxon>
        <taxon>Bacillati</taxon>
        <taxon>Actinomycetota</taxon>
        <taxon>Coriobacteriia</taxon>
        <taxon>Coriobacteriales</taxon>
        <taxon>Atopobiaceae</taxon>
        <taxon>Lancefieldella</taxon>
    </lineage>
</organism>
<dbReference type="FunFam" id="3.30.160.20:FF:000003">
    <property type="entry name" value="Ribonuclease 3"/>
    <property type="match status" value="1"/>
</dbReference>
<dbReference type="EMBL" id="JABZGW010000107">
    <property type="protein sequence ID" value="MBF4807699.1"/>
    <property type="molecule type" value="Genomic_DNA"/>
</dbReference>
<dbReference type="Pfam" id="PF00035">
    <property type="entry name" value="dsrm"/>
    <property type="match status" value="1"/>
</dbReference>
<dbReference type="InterPro" id="IPR036389">
    <property type="entry name" value="RNase_III_sf"/>
</dbReference>
<dbReference type="GO" id="GO:0019843">
    <property type="term" value="F:rRNA binding"/>
    <property type="evidence" value="ECO:0007669"/>
    <property type="project" value="UniProtKB-KW"/>
</dbReference>
<dbReference type="CDD" id="cd00593">
    <property type="entry name" value="RIBOc"/>
    <property type="match status" value="1"/>
</dbReference>
<dbReference type="FunFam" id="1.10.1520.10:FF:000001">
    <property type="entry name" value="Ribonuclease 3"/>
    <property type="match status" value="1"/>
</dbReference>
<dbReference type="GO" id="GO:0008033">
    <property type="term" value="P:tRNA processing"/>
    <property type="evidence" value="ECO:0007669"/>
    <property type="project" value="UniProtKB-KW"/>
</dbReference>
<feature type="domain" description="RNase III" evidence="17">
    <location>
        <begin position="7"/>
        <end position="134"/>
    </location>
</feature>
<dbReference type="InterPro" id="IPR000999">
    <property type="entry name" value="RNase_III_dom"/>
</dbReference>
<dbReference type="SMART" id="SM00358">
    <property type="entry name" value="DSRM"/>
    <property type="match status" value="1"/>
</dbReference>
<comment type="function">
    <text evidence="15">Digests double-stranded RNA. Involved in the processing of primary rRNA transcript to yield the immediate precursors to the large and small rRNAs (23S and 16S). Processes some mRNAs, and tRNAs when they are encoded in the rRNA operon. Processes pre-crRNA and tracrRNA of type II CRISPR loci if present in the organism.</text>
</comment>
<gene>
    <name evidence="15 18" type="primary">rnc</name>
    <name evidence="18" type="ORF">HXK26_03275</name>
</gene>
<comment type="similarity">
    <text evidence="3">Belongs to the ribonuclease III family.</text>
</comment>
<dbReference type="SUPFAM" id="SSF54768">
    <property type="entry name" value="dsRNA-binding domain-like"/>
    <property type="match status" value="1"/>
</dbReference>
<evidence type="ECO:0000256" key="9">
    <source>
        <dbReference type="ARBA" id="ARBA00022722"/>
    </source>
</evidence>
<feature type="binding site" evidence="15">
    <location>
        <position position="120"/>
    </location>
    <ligand>
        <name>Mg(2+)</name>
        <dbReference type="ChEBI" id="CHEBI:18420"/>
    </ligand>
</feature>
<dbReference type="HAMAP" id="MF_00104">
    <property type="entry name" value="RNase_III"/>
    <property type="match status" value="1"/>
</dbReference>
<keyword evidence="11 15" id="KW-0255">Endonuclease</keyword>
<dbReference type="InterPro" id="IPR014720">
    <property type="entry name" value="dsRBD_dom"/>
</dbReference>
<evidence type="ECO:0000256" key="5">
    <source>
        <dbReference type="ARBA" id="ARBA00022490"/>
    </source>
</evidence>
<dbReference type="Gene3D" id="1.10.1520.10">
    <property type="entry name" value="Ribonuclease III domain"/>
    <property type="match status" value="1"/>
</dbReference>
<dbReference type="GO" id="GO:0042802">
    <property type="term" value="F:identical protein binding"/>
    <property type="evidence" value="ECO:0007669"/>
    <property type="project" value="UniProtKB-ARBA"/>
</dbReference>
<feature type="binding site" evidence="15">
    <location>
        <position position="47"/>
    </location>
    <ligand>
        <name>Mg(2+)</name>
        <dbReference type="ChEBI" id="CHEBI:18420"/>
    </ligand>
</feature>
<reference evidence="18" key="1">
    <citation type="submission" date="2020-04" db="EMBL/GenBank/DDBJ databases">
        <title>Deep metagenomics examines the oral microbiome during advanced dental caries in children, revealing novel taxa and co-occurrences with host molecules.</title>
        <authorList>
            <person name="Baker J.L."/>
            <person name="Morton J.T."/>
            <person name="Dinis M."/>
            <person name="Alvarez R."/>
            <person name="Tran N.C."/>
            <person name="Knight R."/>
            <person name="Edlund A."/>
        </authorList>
    </citation>
    <scope>NUCLEOTIDE SEQUENCE</scope>
    <source>
        <strain evidence="18">JCVI_38_bin.5</strain>
    </source>
</reference>
<dbReference type="PANTHER" id="PTHR11207">
    <property type="entry name" value="RIBONUCLEASE III"/>
    <property type="match status" value="1"/>
</dbReference>
<feature type="domain" description="DRBM" evidence="16">
    <location>
        <begin position="160"/>
        <end position="229"/>
    </location>
</feature>
<dbReference type="PANTHER" id="PTHR11207:SF0">
    <property type="entry name" value="RIBONUCLEASE 3"/>
    <property type="match status" value="1"/>
</dbReference>
<dbReference type="GO" id="GO:0003725">
    <property type="term" value="F:double-stranded RNA binding"/>
    <property type="evidence" value="ECO:0007669"/>
    <property type="project" value="TreeGrafter"/>
</dbReference>
<dbReference type="InterPro" id="IPR011907">
    <property type="entry name" value="RNase_III"/>
</dbReference>
<dbReference type="GO" id="GO:0006364">
    <property type="term" value="P:rRNA processing"/>
    <property type="evidence" value="ECO:0007669"/>
    <property type="project" value="UniProtKB-UniRule"/>
</dbReference>
<comment type="cofactor">
    <cofactor evidence="15">
        <name>Mg(2+)</name>
        <dbReference type="ChEBI" id="CHEBI:18420"/>
    </cofactor>
</comment>
<dbReference type="GO" id="GO:0004525">
    <property type="term" value="F:ribonuclease III activity"/>
    <property type="evidence" value="ECO:0007669"/>
    <property type="project" value="UniProtKB-UniRule"/>
</dbReference>
<proteinExistence type="inferred from homology"/>
<dbReference type="NCBIfam" id="TIGR02191">
    <property type="entry name" value="RNaseIII"/>
    <property type="match status" value="1"/>
</dbReference>
<feature type="active site" evidence="15">
    <location>
        <position position="123"/>
    </location>
</feature>
<dbReference type="PROSITE" id="PS00517">
    <property type="entry name" value="RNASE_3_1"/>
    <property type="match status" value="1"/>
</dbReference>
<evidence type="ECO:0000256" key="15">
    <source>
        <dbReference type="HAMAP-Rule" id="MF_00104"/>
    </source>
</evidence>
<evidence type="ECO:0000256" key="14">
    <source>
        <dbReference type="ARBA" id="ARBA00022884"/>
    </source>
</evidence>
<evidence type="ECO:0000256" key="12">
    <source>
        <dbReference type="ARBA" id="ARBA00022801"/>
    </source>
</evidence>
<evidence type="ECO:0000313" key="19">
    <source>
        <dbReference type="Proteomes" id="UP000698335"/>
    </source>
</evidence>
<evidence type="ECO:0000256" key="2">
    <source>
        <dbReference type="ARBA" id="ARBA00004496"/>
    </source>
</evidence>
<evidence type="ECO:0000256" key="4">
    <source>
        <dbReference type="ARBA" id="ARBA00011738"/>
    </source>
</evidence>
<dbReference type="Gene3D" id="3.30.160.20">
    <property type="match status" value="1"/>
</dbReference>
<sequence length="243" mass="26044">MKTYERIRAAEKICNHVFKRRDLIEAALTHPSAVEDKPVSASYERLEFLGDSILGAIVATDLFERYPEMDEGELTRLKISLVSGHTLSLVAEALGIGPLIITGVSERGTGGRGMRSALENVYESIVGALYLDAGYEPTHEFVIQTLAPHISPVLAERSVSPKSRLQEAVQANGKSTPEYELVSESGPAHTPTFISVVSVDGYKVGRGQGHSKKAAEAAAAQDALVRLGVDAVPVDCDADMGLK</sequence>
<comment type="catalytic activity">
    <reaction evidence="1 15">
        <text>Endonucleolytic cleavage to 5'-phosphomonoester.</text>
        <dbReference type="EC" id="3.1.26.3"/>
    </reaction>
</comment>
<evidence type="ECO:0000259" key="16">
    <source>
        <dbReference type="PROSITE" id="PS50137"/>
    </source>
</evidence>
<dbReference type="Proteomes" id="UP000698335">
    <property type="component" value="Unassembled WGS sequence"/>
</dbReference>
<evidence type="ECO:0000256" key="1">
    <source>
        <dbReference type="ARBA" id="ARBA00000109"/>
    </source>
</evidence>
<keyword evidence="14 15" id="KW-0694">RNA-binding</keyword>
<dbReference type="Pfam" id="PF14622">
    <property type="entry name" value="Ribonucleas_3_3"/>
    <property type="match status" value="1"/>
</dbReference>